<dbReference type="Gene3D" id="3.40.50.720">
    <property type="entry name" value="NAD(P)-binding Rossmann-like Domain"/>
    <property type="match status" value="1"/>
</dbReference>
<dbReference type="Proteomes" id="UP000031011">
    <property type="component" value="Unassembled WGS sequence"/>
</dbReference>
<evidence type="ECO:0000259" key="2">
    <source>
        <dbReference type="Pfam" id="PF01370"/>
    </source>
</evidence>
<comment type="caution">
    <text evidence="3">The sequence shown here is derived from an EMBL/GenBank/DDBJ whole genome shotgun (WGS) entry which is preliminary data.</text>
</comment>
<feature type="domain" description="NAD-dependent epimerase/dehydratase" evidence="2">
    <location>
        <begin position="5"/>
        <end position="245"/>
    </location>
</feature>
<accession>A0A837DV77</accession>
<proteinExistence type="inferred from homology"/>
<dbReference type="PRINTS" id="PR01713">
    <property type="entry name" value="NUCEPIMERASE"/>
</dbReference>
<dbReference type="PANTHER" id="PTHR43000">
    <property type="entry name" value="DTDP-D-GLUCOSE 4,6-DEHYDRATASE-RELATED"/>
    <property type="match status" value="1"/>
</dbReference>
<dbReference type="SUPFAM" id="SSF51735">
    <property type="entry name" value="NAD(P)-binding Rossmann-fold domains"/>
    <property type="match status" value="1"/>
</dbReference>
<comment type="similarity">
    <text evidence="1">Belongs to the NAD(P)-dependent epimerase/dehydratase family.</text>
</comment>
<reference evidence="3 4" key="1">
    <citation type="journal article" date="2015" name="BMC Microbiol.">
        <title>Lactobacillus ruminis strains cluster according to their mammalian gut source.</title>
        <authorList>
            <person name="O' Donnell M.M."/>
            <person name="Harris H.M."/>
            <person name="Lynch D.B."/>
            <person name="Ross R.P."/>
            <person name="O'Toole P.W."/>
        </authorList>
    </citation>
    <scope>NUCLEOTIDE SEQUENCE [LARGE SCALE GENOMIC DNA]</scope>
    <source>
        <strain evidence="3 4">DPC 6832</strain>
    </source>
</reference>
<dbReference type="EMBL" id="AWYA01000057">
    <property type="protein sequence ID" value="KIC05228.1"/>
    <property type="molecule type" value="Genomic_DNA"/>
</dbReference>
<dbReference type="InterPro" id="IPR036291">
    <property type="entry name" value="NAD(P)-bd_dom_sf"/>
</dbReference>
<name>A0A837DV77_9LACO</name>
<evidence type="ECO:0000313" key="3">
    <source>
        <dbReference type="EMBL" id="KIC05228.1"/>
    </source>
</evidence>
<gene>
    <name evidence="3" type="ORF">LRN_0114</name>
</gene>
<organism evidence="3 4">
    <name type="scientific">Ligilactobacillus ruminis DPC 6832</name>
    <dbReference type="NCBI Taxonomy" id="1402208"/>
    <lineage>
        <taxon>Bacteria</taxon>
        <taxon>Bacillati</taxon>
        <taxon>Bacillota</taxon>
        <taxon>Bacilli</taxon>
        <taxon>Lactobacillales</taxon>
        <taxon>Lactobacillaceae</taxon>
        <taxon>Ligilactobacillus</taxon>
    </lineage>
</organism>
<protein>
    <submittedName>
        <fullName evidence="3">UDP-glucose 4-epimerase</fullName>
    </submittedName>
</protein>
<dbReference type="Gene3D" id="3.90.25.10">
    <property type="entry name" value="UDP-galactose 4-epimerase, domain 1"/>
    <property type="match status" value="1"/>
</dbReference>
<evidence type="ECO:0000256" key="1">
    <source>
        <dbReference type="ARBA" id="ARBA00007637"/>
    </source>
</evidence>
<dbReference type="AlphaFoldDB" id="A0A837DV77"/>
<dbReference type="Pfam" id="PF01370">
    <property type="entry name" value="Epimerase"/>
    <property type="match status" value="1"/>
</dbReference>
<dbReference type="InterPro" id="IPR001509">
    <property type="entry name" value="Epimerase_deHydtase"/>
</dbReference>
<sequence length="314" mass="35073">MSKYLVTGGAGFIGSNLVERLVEDGNDVVIVDDLSMGKIENLDCIPKKHITFYKRSITDFGFMSRLLITEKFDYIVLLGAVASVADSVDRPAETHSINQEANINVYETIRKHALRVKKVLFASSAAVYGDDPVLPKKETSNIVPLTPYAIDKFSSERYAIVYGKLYDIPTVCTRFFNVYGPRQNPESPYSGVLSIVQSCLKTGKTFKLFGDGEQTRDFTYIDDVIDALLLLLSTPEAKWDVYNVATGKRTSLNSVIDSFEKATGKELDIVYAEKRKGDIKDSFADVTKLKGLGYMPKYDIESGLKKYLELTVRD</sequence>
<evidence type="ECO:0000313" key="4">
    <source>
        <dbReference type="Proteomes" id="UP000031011"/>
    </source>
</evidence>